<sequence>MTSPSPTFLLETQAIIPISPRTDRREQTGRHAQTIRHADDVYLKGAKRMLDLSGSRPQIYVDIIAKELYFRELAFIESADGKLYVALPQELVKNTDFCGRNGWQKREEKKKTLENRLQEAPQGFKYVKVPDYCTWYEELKKKEKERDCVVSFVVVEGTVEQKPAQVFQIAELEKRVIHNPAARVIWYHHRGVWAWQGLDMRTW</sequence>
<protein>
    <submittedName>
        <fullName evidence="1">Cde6e57e-09c4-47ec-9da4-b85cad913717</fullName>
    </submittedName>
</protein>
<evidence type="ECO:0000313" key="1">
    <source>
        <dbReference type="EMBL" id="CAD6446492.1"/>
    </source>
</evidence>
<gene>
    <name evidence="1" type="ORF">SCLTRI_LOCUS6284</name>
</gene>
<reference evidence="1" key="1">
    <citation type="submission" date="2020-10" db="EMBL/GenBank/DDBJ databases">
        <authorList>
            <person name="Kusch S."/>
        </authorList>
    </citation>
    <scope>NUCLEOTIDE SEQUENCE</scope>
    <source>
        <strain evidence="1">SwB9</strain>
    </source>
</reference>
<name>A0A8H2ZPA5_9HELO</name>
<dbReference type="EMBL" id="CAJHIA010000021">
    <property type="protein sequence ID" value="CAD6446492.1"/>
    <property type="molecule type" value="Genomic_DNA"/>
</dbReference>
<keyword evidence="2" id="KW-1185">Reference proteome</keyword>
<organism evidence="1 2">
    <name type="scientific">Sclerotinia trifoliorum</name>
    <dbReference type="NCBI Taxonomy" id="28548"/>
    <lineage>
        <taxon>Eukaryota</taxon>
        <taxon>Fungi</taxon>
        <taxon>Dikarya</taxon>
        <taxon>Ascomycota</taxon>
        <taxon>Pezizomycotina</taxon>
        <taxon>Leotiomycetes</taxon>
        <taxon>Helotiales</taxon>
        <taxon>Sclerotiniaceae</taxon>
        <taxon>Sclerotinia</taxon>
    </lineage>
</organism>
<evidence type="ECO:0000313" key="2">
    <source>
        <dbReference type="Proteomes" id="UP000624404"/>
    </source>
</evidence>
<comment type="caution">
    <text evidence="1">The sequence shown here is derived from an EMBL/GenBank/DDBJ whole genome shotgun (WGS) entry which is preliminary data.</text>
</comment>
<proteinExistence type="predicted"/>
<dbReference type="Proteomes" id="UP000624404">
    <property type="component" value="Unassembled WGS sequence"/>
</dbReference>
<accession>A0A8H2ZPA5</accession>
<dbReference type="AlphaFoldDB" id="A0A8H2ZPA5"/>